<dbReference type="SUPFAM" id="SSF55298">
    <property type="entry name" value="YjgF-like"/>
    <property type="match status" value="1"/>
</dbReference>
<dbReference type="OrthoDB" id="9815126at2"/>
<dbReference type="PANTHER" id="PTHR43857:SF1">
    <property type="entry name" value="YJGH FAMILY PROTEIN"/>
    <property type="match status" value="1"/>
</dbReference>
<protein>
    <recommendedName>
        <fullName evidence="3">RidA family protein</fullName>
    </recommendedName>
</protein>
<keyword evidence="2" id="KW-1185">Reference proteome</keyword>
<organism evidence="1 2">
    <name type="scientific">Amycolatopsis alba DSM 44262</name>
    <dbReference type="NCBI Taxonomy" id="1125972"/>
    <lineage>
        <taxon>Bacteria</taxon>
        <taxon>Bacillati</taxon>
        <taxon>Actinomycetota</taxon>
        <taxon>Actinomycetes</taxon>
        <taxon>Pseudonocardiales</taxon>
        <taxon>Pseudonocardiaceae</taxon>
        <taxon>Amycolatopsis</taxon>
    </lineage>
</organism>
<gene>
    <name evidence="1" type="ORF">CFP75_16260</name>
</gene>
<dbReference type="AlphaFoldDB" id="A0A229RUR9"/>
<evidence type="ECO:0000313" key="1">
    <source>
        <dbReference type="EMBL" id="OXM50443.1"/>
    </source>
</evidence>
<name>A0A229RUR9_AMYAL</name>
<dbReference type="PANTHER" id="PTHR43857">
    <property type="entry name" value="BLR7761 PROTEIN"/>
    <property type="match status" value="1"/>
</dbReference>
<proteinExistence type="predicted"/>
<dbReference type="InterPro" id="IPR035959">
    <property type="entry name" value="RutC-like_sf"/>
</dbReference>
<evidence type="ECO:0008006" key="3">
    <source>
        <dbReference type="Google" id="ProtNLM"/>
    </source>
</evidence>
<dbReference type="Proteomes" id="UP000215563">
    <property type="component" value="Unassembled WGS sequence"/>
</dbReference>
<dbReference type="EMBL" id="NMQU01000041">
    <property type="protein sequence ID" value="OXM50443.1"/>
    <property type="molecule type" value="Genomic_DNA"/>
</dbReference>
<dbReference type="RefSeq" id="WP_020636575.1">
    <property type="nucleotide sequence ID" value="NZ_KB913032.1"/>
</dbReference>
<reference evidence="1 2" key="1">
    <citation type="submission" date="2017-07" db="EMBL/GenBank/DDBJ databases">
        <title>Amycolatopsis alba DSM 44262 Genome sequencing and assembly.</title>
        <authorList>
            <person name="Kaur N."/>
            <person name="Mayilraj S."/>
        </authorList>
    </citation>
    <scope>NUCLEOTIDE SEQUENCE [LARGE SCALE GENOMIC DNA]</scope>
    <source>
        <strain evidence="1 2">DSM 44262</strain>
    </source>
</reference>
<sequence>MHEVNENTVQPQPRFFVTPGHGERLLPEMRYSQAVRVGDRVEISGQGGWADDLPFPTFPEDLEAEIVQTFENVGKALAGAGATWRDVISVESYHVPETPGFIGETHGRVMVEQFRKHMGDRAPIWTELGVPALGAPGMRVEIKVTAIAKSSRV</sequence>
<dbReference type="Gene3D" id="3.30.1330.40">
    <property type="entry name" value="RutC-like"/>
    <property type="match status" value="1"/>
</dbReference>
<dbReference type="InterPro" id="IPR006175">
    <property type="entry name" value="YjgF/YER057c/UK114"/>
</dbReference>
<evidence type="ECO:0000313" key="2">
    <source>
        <dbReference type="Proteomes" id="UP000215563"/>
    </source>
</evidence>
<accession>A0A229RUR9</accession>
<dbReference type="Pfam" id="PF01042">
    <property type="entry name" value="Ribonuc_L-PSP"/>
    <property type="match status" value="1"/>
</dbReference>
<comment type="caution">
    <text evidence="1">The sequence shown here is derived from an EMBL/GenBank/DDBJ whole genome shotgun (WGS) entry which is preliminary data.</text>
</comment>